<dbReference type="InterPro" id="IPR017452">
    <property type="entry name" value="GPCR_Rhodpsn_7TM"/>
</dbReference>
<organism evidence="15 16">
    <name type="scientific">Pygocentrus nattereri</name>
    <name type="common">Red-bellied piranha</name>
    <dbReference type="NCBI Taxonomy" id="42514"/>
    <lineage>
        <taxon>Eukaryota</taxon>
        <taxon>Metazoa</taxon>
        <taxon>Chordata</taxon>
        <taxon>Craniata</taxon>
        <taxon>Vertebrata</taxon>
        <taxon>Euteleostomi</taxon>
        <taxon>Actinopterygii</taxon>
        <taxon>Neopterygii</taxon>
        <taxon>Teleostei</taxon>
        <taxon>Ostariophysi</taxon>
        <taxon>Characiformes</taxon>
        <taxon>Characoidei</taxon>
        <taxon>Pygocentrus</taxon>
    </lineage>
</organism>
<keyword evidence="11" id="KW-0325">Glycoprotein</keyword>
<keyword evidence="12" id="KW-0807">Transducer</keyword>
<keyword evidence="4 13" id="KW-0812">Transmembrane</keyword>
<dbReference type="AlphaFoldDB" id="A0A3B4C5V2"/>
<reference evidence="15" key="3">
    <citation type="submission" date="2025-09" db="UniProtKB">
        <authorList>
            <consortium name="Ensembl"/>
        </authorList>
    </citation>
    <scope>IDENTIFICATION</scope>
</reference>
<dbReference type="PANTHER" id="PTHR26451:SF869">
    <property type="entry name" value="OLFACTORY RECEPTOR 530-RELATED"/>
    <property type="match status" value="1"/>
</dbReference>
<dbReference type="PRINTS" id="PR00245">
    <property type="entry name" value="OLFACTORYR"/>
</dbReference>
<evidence type="ECO:0000256" key="12">
    <source>
        <dbReference type="ARBA" id="ARBA00023224"/>
    </source>
</evidence>
<protein>
    <recommendedName>
        <fullName evidence="14">G-protein coupled receptors family 1 profile domain-containing protein</fullName>
    </recommendedName>
</protein>
<dbReference type="InterPro" id="IPR052921">
    <property type="entry name" value="GPCR1_Superfamily_Member"/>
</dbReference>
<dbReference type="OMA" id="HPKYFFI"/>
<evidence type="ECO:0000256" key="2">
    <source>
        <dbReference type="ARBA" id="ARBA00022475"/>
    </source>
</evidence>
<keyword evidence="6 13" id="KW-1133">Transmembrane helix</keyword>
<evidence type="ECO:0000256" key="10">
    <source>
        <dbReference type="ARBA" id="ARBA00023170"/>
    </source>
</evidence>
<keyword evidence="16" id="KW-1185">Reference proteome</keyword>
<feature type="transmembrane region" description="Helical" evidence="13">
    <location>
        <begin position="284"/>
        <end position="305"/>
    </location>
</feature>
<evidence type="ECO:0000256" key="1">
    <source>
        <dbReference type="ARBA" id="ARBA00004651"/>
    </source>
</evidence>
<feature type="transmembrane region" description="Helical" evidence="13">
    <location>
        <begin position="109"/>
        <end position="131"/>
    </location>
</feature>
<dbReference type="SMART" id="SM01381">
    <property type="entry name" value="7TM_GPCR_Srsx"/>
    <property type="match status" value="1"/>
</dbReference>
<dbReference type="GO" id="GO:0005886">
    <property type="term" value="C:plasma membrane"/>
    <property type="evidence" value="ECO:0007669"/>
    <property type="project" value="UniProtKB-SubCell"/>
</dbReference>
<dbReference type="GO" id="GO:0004984">
    <property type="term" value="F:olfactory receptor activity"/>
    <property type="evidence" value="ECO:0007669"/>
    <property type="project" value="InterPro"/>
</dbReference>
<evidence type="ECO:0000256" key="9">
    <source>
        <dbReference type="ARBA" id="ARBA00023157"/>
    </source>
</evidence>
<keyword evidence="2" id="KW-1003">Cell membrane</keyword>
<evidence type="ECO:0000256" key="6">
    <source>
        <dbReference type="ARBA" id="ARBA00022989"/>
    </source>
</evidence>
<evidence type="ECO:0000259" key="14">
    <source>
        <dbReference type="PROSITE" id="PS50262"/>
    </source>
</evidence>
<evidence type="ECO:0000256" key="8">
    <source>
        <dbReference type="ARBA" id="ARBA00023136"/>
    </source>
</evidence>
<feature type="domain" description="G-protein coupled receptors family 1 profile" evidence="14">
    <location>
        <begin position="52"/>
        <end position="302"/>
    </location>
</feature>
<dbReference type="InterPro" id="IPR000725">
    <property type="entry name" value="Olfact_rcpt"/>
</dbReference>
<feature type="transmembrane region" description="Helical" evidence="13">
    <location>
        <begin position="151"/>
        <end position="174"/>
    </location>
</feature>
<evidence type="ECO:0000256" key="11">
    <source>
        <dbReference type="ARBA" id="ARBA00023180"/>
    </source>
</evidence>
<feature type="transmembrane region" description="Helical" evidence="13">
    <location>
        <begin position="212"/>
        <end position="236"/>
    </location>
</feature>
<dbReference type="PRINTS" id="PR00237">
    <property type="entry name" value="GPCRRHODOPSN"/>
</dbReference>
<dbReference type="Pfam" id="PF13853">
    <property type="entry name" value="7tm_4"/>
    <property type="match status" value="1"/>
</dbReference>
<dbReference type="SUPFAM" id="SSF81321">
    <property type="entry name" value="Family A G protein-coupled receptor-like"/>
    <property type="match status" value="1"/>
</dbReference>
<keyword evidence="10" id="KW-0675">Receptor</keyword>
<sequence>MLNRSVNMNSSLLQNVSFVRPEYFYISGFSGIPFVKYYFIFLFVTYFIAVFGNSFVLIMIMTDRSLHVPKYMAIFNLALADFGETNALIPNLIKTFLFDSQYISYNACLANMFFVFFFISVQSLTLVVLAYDRYIAIRLPLRYHAIVNNSLMSAALMAVWSFSTLVVTMMVSLITRLSFCKTNEVKSYFCDHGPIYTTACNDNTVNSVMAKLWTVLFIYGPLIAVTVSYIGIFIELTKITTWEGRLKALKTCFSHMFLVGIFLFPILSTYIAALTFTLHPNARIINTSLSSAIPPMVNPIIYVLNTKEFKDFIVRMLKRRSKVMVHVLANETNL</sequence>
<comment type="subcellular location">
    <subcellularLocation>
        <location evidence="1">Cell membrane</location>
        <topology evidence="1">Multi-pass membrane protein</topology>
    </subcellularLocation>
</comment>
<accession>A0A3B4C5V2</accession>
<reference evidence="15 16" key="1">
    <citation type="submission" date="2020-10" db="EMBL/GenBank/DDBJ databases">
        <title>Pygocentrus nattereri (red-bellied piranha) genome, fPygNat1, primary haplotype.</title>
        <authorList>
            <person name="Myers G."/>
            <person name="Meyer A."/>
            <person name="Karagic N."/>
            <person name="Pippel M."/>
            <person name="Winkler S."/>
            <person name="Tracey A."/>
            <person name="Wood J."/>
            <person name="Formenti G."/>
            <person name="Howe K."/>
            <person name="Fedrigo O."/>
            <person name="Jarvis E.D."/>
        </authorList>
    </citation>
    <scope>NUCLEOTIDE SEQUENCE [LARGE SCALE GENOMIC DNA]</scope>
</reference>
<dbReference type="FunFam" id="1.20.1070.10:FF:000024">
    <property type="entry name" value="Olfactory receptor"/>
    <property type="match status" value="1"/>
</dbReference>
<dbReference type="PROSITE" id="PS50262">
    <property type="entry name" value="G_PROTEIN_RECEP_F1_2"/>
    <property type="match status" value="1"/>
</dbReference>
<reference evidence="15" key="2">
    <citation type="submission" date="2025-08" db="UniProtKB">
        <authorList>
            <consortium name="Ensembl"/>
        </authorList>
    </citation>
    <scope>IDENTIFICATION</scope>
</reference>
<dbReference type="Gene3D" id="1.20.1070.10">
    <property type="entry name" value="Rhodopsin 7-helix transmembrane proteins"/>
    <property type="match status" value="1"/>
</dbReference>
<keyword evidence="3" id="KW-0716">Sensory transduction</keyword>
<evidence type="ECO:0000256" key="7">
    <source>
        <dbReference type="ARBA" id="ARBA00023040"/>
    </source>
</evidence>
<feature type="transmembrane region" description="Helical" evidence="13">
    <location>
        <begin position="257"/>
        <end position="278"/>
    </location>
</feature>
<dbReference type="GeneTree" id="ENSGT00950000182847"/>
<keyword evidence="8 13" id="KW-0472">Membrane</keyword>
<keyword evidence="7" id="KW-0297">G-protein coupled receptor</keyword>
<keyword evidence="9" id="KW-1015">Disulfide bond</keyword>
<name>A0A3B4C5V2_PYGNA</name>
<evidence type="ECO:0000313" key="15">
    <source>
        <dbReference type="Ensembl" id="ENSPNAP00000007252.2"/>
    </source>
</evidence>
<dbReference type="Proteomes" id="UP001501920">
    <property type="component" value="Chromosome 17"/>
</dbReference>
<evidence type="ECO:0000256" key="4">
    <source>
        <dbReference type="ARBA" id="ARBA00022692"/>
    </source>
</evidence>
<dbReference type="PANTHER" id="PTHR26451">
    <property type="entry name" value="G_PROTEIN_RECEP_F1_2 DOMAIN-CONTAINING PROTEIN"/>
    <property type="match status" value="1"/>
</dbReference>
<dbReference type="GO" id="GO:0005549">
    <property type="term" value="F:odorant binding"/>
    <property type="evidence" value="ECO:0007669"/>
    <property type="project" value="TreeGrafter"/>
</dbReference>
<evidence type="ECO:0000256" key="13">
    <source>
        <dbReference type="SAM" id="Phobius"/>
    </source>
</evidence>
<feature type="transmembrane region" description="Helical" evidence="13">
    <location>
        <begin position="37"/>
        <end position="59"/>
    </location>
</feature>
<proteinExistence type="predicted"/>
<dbReference type="InterPro" id="IPR000276">
    <property type="entry name" value="GPCR_Rhodpsn"/>
</dbReference>
<dbReference type="GO" id="GO:0004930">
    <property type="term" value="F:G protein-coupled receptor activity"/>
    <property type="evidence" value="ECO:0007669"/>
    <property type="project" value="UniProtKB-KW"/>
</dbReference>
<dbReference type="Ensembl" id="ENSPNAT00000002146.2">
    <property type="protein sequence ID" value="ENSPNAP00000007252.2"/>
    <property type="gene ID" value="ENSPNAG00000032950.1"/>
</dbReference>
<keyword evidence="5" id="KW-0552">Olfaction</keyword>
<evidence type="ECO:0000256" key="5">
    <source>
        <dbReference type="ARBA" id="ARBA00022725"/>
    </source>
</evidence>
<evidence type="ECO:0000256" key="3">
    <source>
        <dbReference type="ARBA" id="ARBA00022606"/>
    </source>
</evidence>
<evidence type="ECO:0000313" key="16">
    <source>
        <dbReference type="Proteomes" id="UP001501920"/>
    </source>
</evidence>